<proteinExistence type="inferred from homology"/>
<evidence type="ECO:0000256" key="1">
    <source>
        <dbReference type="ARBA" id="ARBA00022670"/>
    </source>
</evidence>
<dbReference type="Pfam" id="PF03418">
    <property type="entry name" value="Peptidase_A25"/>
    <property type="match status" value="2"/>
</dbReference>
<organism evidence="5 6">
    <name type="scientific">Pelotomaculum thermopropionicum (strain DSM 13744 / JCM 10971 / SI)</name>
    <dbReference type="NCBI Taxonomy" id="370438"/>
    <lineage>
        <taxon>Bacteria</taxon>
        <taxon>Bacillati</taxon>
        <taxon>Bacillota</taxon>
        <taxon>Clostridia</taxon>
        <taxon>Eubacteriales</taxon>
        <taxon>Desulfotomaculaceae</taxon>
        <taxon>Pelotomaculum</taxon>
    </lineage>
</organism>
<dbReference type="SUPFAM" id="SSF53163">
    <property type="entry name" value="HybD-like"/>
    <property type="match status" value="1"/>
</dbReference>
<dbReference type="MEROPS" id="A25.001"/>
<feature type="propeptide" id="PRO_5005036041" evidence="4">
    <location>
        <begin position="1"/>
        <end position="14"/>
    </location>
</feature>
<dbReference type="HAMAP" id="MF_00626">
    <property type="entry name" value="Germination_prot"/>
    <property type="match status" value="1"/>
</dbReference>
<comment type="function">
    <text evidence="4">Initiates the rapid degradation of small, acid-soluble proteins during spore germination.</text>
</comment>
<gene>
    <name evidence="4" type="primary">gpr</name>
    <name evidence="5" type="ordered locus">PTH_1755</name>
</gene>
<dbReference type="EC" id="3.4.24.78" evidence="4"/>
<comment type="PTM">
    <text evidence="4">Autoproteolytically processed. The inactive tetrameric zymogen termed p46 autoprocesses to a smaller form termed p41, which is active only during spore germination.</text>
</comment>
<dbReference type="GO" id="GO:0009847">
    <property type="term" value="P:spore germination"/>
    <property type="evidence" value="ECO:0007669"/>
    <property type="project" value="UniProtKB-UniRule"/>
</dbReference>
<comment type="catalytic activity">
    <reaction evidence="4">
        <text>Endopeptidase action with P4 Glu or Asp, P1 preferably Glu &gt; Asp, P1' hydrophobic and P2' Ala.</text>
        <dbReference type="EC" id="3.4.24.78"/>
    </reaction>
</comment>
<protein>
    <recommendedName>
        <fullName evidence="4">Germination protease</fullName>
        <ecNumber evidence="4">3.4.24.78</ecNumber>
    </recommendedName>
    <alternativeName>
        <fullName evidence="4">GPR endopeptidase</fullName>
    </alternativeName>
    <alternativeName>
        <fullName evidence="4">Germination proteinase</fullName>
    </alternativeName>
    <alternativeName>
        <fullName evidence="4">Spore protease</fullName>
    </alternativeName>
</protein>
<sequence>MNLDFYKAFGINVDLAVEAHDIVRGQMGREIPGVVVDREKYENASVTIVKVVEDSAEQLMGKPKGNYITIEAPALRDNNRAAHQQVAEILAQKLASLLDIPEDANILLVGLGNWHATPDALGPRVIDHSLVTRHLFKYAPEELKGGMRPVSAIAPGVLGITGIETAEIIKGVVEKIQPELIVVIDSLAAGSVDRIATTIQIADTGISPGSGIGNKRTVINKDSTGVPVIAIGVPTVVHAAVIAQVTVEHFLEQLQANPMLYQIYKNLRPDFTQEVINNVLQPFAGNLMVTPKEIDSLILNISKVVAGGISMALHPSISAEDYNMYLN</sequence>
<dbReference type="KEGG" id="pth:PTH_1755"/>
<dbReference type="AlphaFoldDB" id="A5D1F9"/>
<comment type="similarity">
    <text evidence="4">Belongs to the peptidase A25 family.</text>
</comment>
<dbReference type="Gene3D" id="3.40.50.1450">
    <property type="entry name" value="HybD-like"/>
    <property type="match status" value="1"/>
</dbReference>
<name>A5D1F9_PELTS</name>
<keyword evidence="3 4" id="KW-0865">Zymogen</keyword>
<dbReference type="EMBL" id="AP009389">
    <property type="protein sequence ID" value="BAF59936.1"/>
    <property type="molecule type" value="Genomic_DNA"/>
</dbReference>
<comment type="subunit">
    <text evidence="4">Homotetramer.</text>
</comment>
<keyword evidence="1 4" id="KW-0645">Protease</keyword>
<dbReference type="GO" id="GO:0004222">
    <property type="term" value="F:metalloendopeptidase activity"/>
    <property type="evidence" value="ECO:0007669"/>
    <property type="project" value="UniProtKB-UniRule"/>
</dbReference>
<reference evidence="6" key="1">
    <citation type="journal article" date="2008" name="Genome Res.">
        <title>The genome of Pelotomaculum thermopropionicum reveals niche-associated evolution in anaerobic microbiota.</title>
        <authorList>
            <person name="Kosaka T."/>
            <person name="Kato S."/>
            <person name="Shimoyama T."/>
            <person name="Ishii S."/>
            <person name="Abe T."/>
            <person name="Watanabe K."/>
        </authorList>
    </citation>
    <scope>NUCLEOTIDE SEQUENCE [LARGE SCALE GENOMIC DNA]</scope>
    <source>
        <strain evidence="6">DSM 13744 / JCM 10971 / SI</strain>
    </source>
</reference>
<evidence type="ECO:0000256" key="3">
    <source>
        <dbReference type="ARBA" id="ARBA00023145"/>
    </source>
</evidence>
<dbReference type="InterPro" id="IPR023430">
    <property type="entry name" value="Pept_HybD-like_dom_sf"/>
</dbReference>
<evidence type="ECO:0000256" key="2">
    <source>
        <dbReference type="ARBA" id="ARBA00022801"/>
    </source>
</evidence>
<dbReference type="InterPro" id="IPR005080">
    <property type="entry name" value="Peptidase_A25"/>
</dbReference>
<keyword evidence="2 4" id="KW-0378">Hydrolase</keyword>
<dbReference type="GO" id="GO:0006508">
    <property type="term" value="P:proteolysis"/>
    <property type="evidence" value="ECO:0007669"/>
    <property type="project" value="UniProtKB-UniRule"/>
</dbReference>
<dbReference type="eggNOG" id="COG0680">
    <property type="taxonomic scope" value="Bacteria"/>
</dbReference>
<feature type="chain" id="PRO_5023260193" description="Germination protease" evidence="4">
    <location>
        <begin position="15"/>
        <end position="327"/>
    </location>
</feature>
<accession>A5D1F9</accession>
<keyword evidence="6" id="KW-1185">Reference proteome</keyword>
<dbReference type="NCBIfam" id="TIGR01441">
    <property type="entry name" value="GPR"/>
    <property type="match status" value="1"/>
</dbReference>
<evidence type="ECO:0000313" key="6">
    <source>
        <dbReference type="Proteomes" id="UP000006556"/>
    </source>
</evidence>
<dbReference type="PIRSF" id="PIRSF019549">
    <property type="entry name" value="Peptidase_A25"/>
    <property type="match status" value="1"/>
</dbReference>
<dbReference type="Proteomes" id="UP000006556">
    <property type="component" value="Chromosome"/>
</dbReference>
<dbReference type="HOGENOM" id="CLU_055087_1_0_9"/>
<evidence type="ECO:0000313" key="5">
    <source>
        <dbReference type="EMBL" id="BAF59936.1"/>
    </source>
</evidence>
<dbReference type="STRING" id="370438.PTH_1755"/>
<evidence type="ECO:0000256" key="4">
    <source>
        <dbReference type="HAMAP-Rule" id="MF_00626"/>
    </source>
</evidence>